<dbReference type="GO" id="GO:0016787">
    <property type="term" value="F:hydrolase activity"/>
    <property type="evidence" value="ECO:0007669"/>
    <property type="project" value="UniProtKB-KW"/>
</dbReference>
<dbReference type="RefSeq" id="WP_255855002.1">
    <property type="nucleotide sequence ID" value="NZ_CP073347.1"/>
</dbReference>
<keyword evidence="1" id="KW-1133">Transmembrane helix</keyword>
<keyword evidence="1" id="KW-0812">Transmembrane</keyword>
<sequence>MADFKTHTLVATVISGGLGVAALATGLATPADAFCYWLAGTLGGLLPDIDSDESLALRIVFRLFGALVAGLLAFYWMTTLPAWQVAGLACAGYLLVRFVLLALFARVTVHRGILHSLLANLLFGVVAVLLSYHLFALEVRQAWGIGGFVLMGATVHLLLDEIYSVDLAGMRIKRSFGTALKLTDWQQPGLTLLLLVASLTGFWLSPGASAWVQSLDLALPALSGMDALAVSDLLAWLQKGWQALRAV</sequence>
<organism evidence="2 3">
    <name type="scientific">Marinobacterium rhizophilum</name>
    <dbReference type="NCBI Taxonomy" id="420402"/>
    <lineage>
        <taxon>Bacteria</taxon>
        <taxon>Pseudomonadati</taxon>
        <taxon>Pseudomonadota</taxon>
        <taxon>Gammaproteobacteria</taxon>
        <taxon>Oceanospirillales</taxon>
        <taxon>Oceanospirillaceae</taxon>
        <taxon>Marinobacterium</taxon>
    </lineage>
</organism>
<feature type="transmembrane region" description="Helical" evidence="1">
    <location>
        <begin position="59"/>
        <end position="77"/>
    </location>
</feature>
<evidence type="ECO:0000313" key="2">
    <source>
        <dbReference type="EMBL" id="UTW12867.1"/>
    </source>
</evidence>
<dbReference type="InterPro" id="IPR007404">
    <property type="entry name" value="YdjM-like"/>
</dbReference>
<protein>
    <submittedName>
        <fullName evidence="2">Metal-dependent hydrolase</fullName>
    </submittedName>
</protein>
<feature type="transmembrane region" description="Helical" evidence="1">
    <location>
        <begin position="12"/>
        <end position="39"/>
    </location>
</feature>
<accession>A0ABY5HKF1</accession>
<dbReference type="Pfam" id="PF04307">
    <property type="entry name" value="YdjM"/>
    <property type="match status" value="1"/>
</dbReference>
<feature type="transmembrane region" description="Helical" evidence="1">
    <location>
        <begin position="142"/>
        <end position="164"/>
    </location>
</feature>
<feature type="transmembrane region" description="Helical" evidence="1">
    <location>
        <begin position="185"/>
        <end position="205"/>
    </location>
</feature>
<reference evidence="2" key="1">
    <citation type="submission" date="2021-04" db="EMBL/GenBank/DDBJ databases">
        <title>Oceanospirillales bacteria with DddD are important DMSP degraders in coastal seawater.</title>
        <authorList>
            <person name="Liu J."/>
        </authorList>
    </citation>
    <scope>NUCLEOTIDE SEQUENCE</scope>
    <source>
        <strain evidence="2">D13-1</strain>
    </source>
</reference>
<gene>
    <name evidence="2" type="ORF">KDW95_04095</name>
</gene>
<proteinExistence type="predicted"/>
<keyword evidence="1" id="KW-0472">Membrane</keyword>
<evidence type="ECO:0000256" key="1">
    <source>
        <dbReference type="SAM" id="Phobius"/>
    </source>
</evidence>
<evidence type="ECO:0000313" key="3">
    <source>
        <dbReference type="Proteomes" id="UP001058461"/>
    </source>
</evidence>
<feature type="transmembrane region" description="Helical" evidence="1">
    <location>
        <begin position="83"/>
        <end position="105"/>
    </location>
</feature>
<name>A0ABY5HKF1_9GAMM</name>
<dbReference type="Proteomes" id="UP001058461">
    <property type="component" value="Chromosome"/>
</dbReference>
<keyword evidence="2" id="KW-0378">Hydrolase</keyword>
<dbReference type="EMBL" id="CP073347">
    <property type="protein sequence ID" value="UTW12867.1"/>
    <property type="molecule type" value="Genomic_DNA"/>
</dbReference>
<keyword evidence="3" id="KW-1185">Reference proteome</keyword>
<feature type="transmembrane region" description="Helical" evidence="1">
    <location>
        <begin position="117"/>
        <end position="136"/>
    </location>
</feature>